<dbReference type="GO" id="GO:0005694">
    <property type="term" value="C:chromosome"/>
    <property type="evidence" value="ECO:0007669"/>
    <property type="project" value="UniProtKB-SubCell"/>
</dbReference>
<keyword evidence="5" id="KW-0217">Developmental protein</keyword>
<keyword evidence="13" id="KW-0131">Cell cycle</keyword>
<protein>
    <recommendedName>
        <fullName evidence="3">Zinc finger protein 830</fullName>
    </recommendedName>
    <alternativeName>
        <fullName evidence="14">Coiled-coil domain-containing protein 16</fullName>
    </alternativeName>
</protein>
<dbReference type="GO" id="GO:0016607">
    <property type="term" value="C:nuclear speck"/>
    <property type="evidence" value="ECO:0007669"/>
    <property type="project" value="UniProtKB-SubCell"/>
</dbReference>
<evidence type="ECO:0000259" key="16">
    <source>
        <dbReference type="SMART" id="SM00451"/>
    </source>
</evidence>
<dbReference type="InterPro" id="IPR059039">
    <property type="entry name" value="ZNF380_CC"/>
</dbReference>
<evidence type="ECO:0000256" key="11">
    <source>
        <dbReference type="ARBA" id="ARBA00023054"/>
    </source>
</evidence>
<sequence length="299" mass="33912">MSATFRLAKQKFSQNDLRRMMNEQKQKSQKDRPKIESPLAKYNESGQLTCILCQSVVRSEDVWKVHINAKTHKENVEKARKLKEDTQNFKMPVKRPATSSSSADAQPTKKLKGILKNATSPAPRQPEASGESSKVSNSLPSDFFDSSKGPGNSLGIVKTPGAEEKMEVEPLGKDEALPEGFFDDPVKDAKARHQEYKDPVEEEWEKFQREIRDAATESNAIIAEDQEESTAERQIVEIDEQIRNWSRVLEIQRTKEATAAEIELSKTRNMDVEDNSGSEGEDSEELDEFVDWRSKKSHR</sequence>
<dbReference type="GO" id="GO:0033314">
    <property type="term" value="P:mitotic DNA replication checkpoint signaling"/>
    <property type="evidence" value="ECO:0007669"/>
    <property type="project" value="TreeGrafter"/>
</dbReference>
<dbReference type="AlphaFoldDB" id="A0A6B2EKI1"/>
<evidence type="ECO:0000256" key="3">
    <source>
        <dbReference type="ARBA" id="ARBA00017358"/>
    </source>
</evidence>
<feature type="region of interest" description="Disordered" evidence="15">
    <location>
        <begin position="1"/>
        <end position="40"/>
    </location>
</feature>
<dbReference type="GO" id="GO:0008270">
    <property type="term" value="F:zinc ion binding"/>
    <property type="evidence" value="ECO:0007669"/>
    <property type="project" value="UniProtKB-KW"/>
</dbReference>
<keyword evidence="6" id="KW-0132">Cell division</keyword>
<keyword evidence="7" id="KW-0479">Metal-binding</keyword>
<comment type="subcellular location">
    <subcellularLocation>
        <location evidence="1">Chromosome</location>
    </subcellularLocation>
    <subcellularLocation>
        <location evidence="2">Nucleus speckle</location>
    </subcellularLocation>
</comment>
<evidence type="ECO:0000256" key="14">
    <source>
        <dbReference type="ARBA" id="ARBA00030672"/>
    </source>
</evidence>
<feature type="region of interest" description="Disordered" evidence="15">
    <location>
        <begin position="72"/>
        <end position="184"/>
    </location>
</feature>
<feature type="compositionally biased region" description="Polar residues" evidence="15">
    <location>
        <begin position="130"/>
        <end position="140"/>
    </location>
</feature>
<feature type="region of interest" description="Disordered" evidence="15">
    <location>
        <begin position="259"/>
        <end position="299"/>
    </location>
</feature>
<evidence type="ECO:0000256" key="7">
    <source>
        <dbReference type="ARBA" id="ARBA00022723"/>
    </source>
</evidence>
<dbReference type="GO" id="GO:0003676">
    <property type="term" value="F:nucleic acid binding"/>
    <property type="evidence" value="ECO:0007669"/>
    <property type="project" value="InterPro"/>
</dbReference>
<dbReference type="PANTHER" id="PTHR13278">
    <property type="entry name" value="ZINC FINGER PROTEIN 830"/>
    <property type="match status" value="1"/>
</dbReference>
<dbReference type="InterPro" id="IPR036236">
    <property type="entry name" value="Znf_C2H2_sf"/>
</dbReference>
<feature type="compositionally biased region" description="Basic and acidic residues" evidence="15">
    <location>
        <begin position="290"/>
        <end position="299"/>
    </location>
</feature>
<dbReference type="Gene3D" id="3.30.160.60">
    <property type="entry name" value="Classic Zinc Finger"/>
    <property type="match status" value="1"/>
</dbReference>
<dbReference type="GO" id="GO:0044773">
    <property type="term" value="P:mitotic DNA damage checkpoint signaling"/>
    <property type="evidence" value="ECO:0007669"/>
    <property type="project" value="TreeGrafter"/>
</dbReference>
<evidence type="ECO:0000256" key="6">
    <source>
        <dbReference type="ARBA" id="ARBA00022618"/>
    </source>
</evidence>
<evidence type="ECO:0000256" key="10">
    <source>
        <dbReference type="ARBA" id="ARBA00022833"/>
    </source>
</evidence>
<feature type="compositionally biased region" description="Basic and acidic residues" evidence="15">
    <location>
        <begin position="72"/>
        <end position="87"/>
    </location>
</feature>
<dbReference type="SMART" id="SM00451">
    <property type="entry name" value="ZnF_U1"/>
    <property type="match status" value="1"/>
</dbReference>
<keyword evidence="12" id="KW-0539">Nucleus</keyword>
<keyword evidence="11" id="KW-0175">Coiled coil</keyword>
<evidence type="ECO:0000256" key="8">
    <source>
        <dbReference type="ARBA" id="ARBA00022771"/>
    </source>
</evidence>
<dbReference type="GO" id="GO:0051301">
    <property type="term" value="P:cell division"/>
    <property type="evidence" value="ECO:0007669"/>
    <property type="project" value="UniProtKB-KW"/>
</dbReference>
<keyword evidence="8" id="KW-0863">Zinc-finger</keyword>
<feature type="compositionally biased region" description="Basic and acidic residues" evidence="15">
    <location>
        <begin position="161"/>
        <end position="176"/>
    </location>
</feature>
<feature type="compositionally biased region" description="Basic and acidic residues" evidence="15">
    <location>
        <begin position="259"/>
        <end position="271"/>
    </location>
</feature>
<dbReference type="GO" id="GO:0033260">
    <property type="term" value="P:nuclear DNA replication"/>
    <property type="evidence" value="ECO:0007669"/>
    <property type="project" value="TreeGrafter"/>
</dbReference>
<dbReference type="Pfam" id="PF23406">
    <property type="entry name" value="ZNF380_CC"/>
    <property type="match status" value="1"/>
</dbReference>
<reference evidence="17" key="1">
    <citation type="submission" date="2019-10" db="EMBL/GenBank/DDBJ databases">
        <title>Short sand fly seasons in Tbilisi, Georgia, hinder development of host immunity to saliva of the visceral leishmaniasis vector Phlebotomus kandelakii.</title>
        <authorList>
            <person name="Oliveira F."/>
            <person name="Giorgobiani E."/>
            <person name="Guimaraes-Costa A.B."/>
            <person name="Abdeladhim M."/>
            <person name="Oristian J."/>
            <person name="Tskhvaradze L."/>
            <person name="Tsertsvadze N."/>
            <person name="Zakalashvili M."/>
            <person name="Valenzuela J.G."/>
            <person name="Kamhawi S."/>
        </authorList>
    </citation>
    <scope>NUCLEOTIDE SEQUENCE</scope>
    <source>
        <strain evidence="17">Wild-capture in Tbilisi</strain>
        <tissue evidence="17">Salivary glands</tissue>
    </source>
</reference>
<evidence type="ECO:0000256" key="5">
    <source>
        <dbReference type="ARBA" id="ARBA00022473"/>
    </source>
</evidence>
<evidence type="ECO:0000256" key="1">
    <source>
        <dbReference type="ARBA" id="ARBA00004286"/>
    </source>
</evidence>
<feature type="compositionally biased region" description="Acidic residues" evidence="15">
    <location>
        <begin position="272"/>
        <end position="289"/>
    </location>
</feature>
<dbReference type="InterPro" id="IPR003604">
    <property type="entry name" value="Matrin/U1-like-C_Znf_C2H2"/>
</dbReference>
<evidence type="ECO:0000256" key="4">
    <source>
        <dbReference type="ARBA" id="ARBA00022454"/>
    </source>
</evidence>
<dbReference type="EMBL" id="GIFK01005804">
    <property type="protein sequence ID" value="NBJ63507.1"/>
    <property type="molecule type" value="Transcribed_RNA"/>
</dbReference>
<evidence type="ECO:0000256" key="9">
    <source>
        <dbReference type="ARBA" id="ARBA00022776"/>
    </source>
</evidence>
<name>A0A6B2EKI1_9DIPT</name>
<dbReference type="GO" id="GO:0005681">
    <property type="term" value="C:spliceosomal complex"/>
    <property type="evidence" value="ECO:0007669"/>
    <property type="project" value="InterPro"/>
</dbReference>
<evidence type="ECO:0000256" key="13">
    <source>
        <dbReference type="ARBA" id="ARBA00023306"/>
    </source>
</evidence>
<keyword evidence="9" id="KW-0498">Mitosis</keyword>
<dbReference type="PANTHER" id="PTHR13278:SF0">
    <property type="entry name" value="ZINC FINGER PROTEIN 830"/>
    <property type="match status" value="1"/>
</dbReference>
<evidence type="ECO:0000256" key="12">
    <source>
        <dbReference type="ARBA" id="ARBA00023242"/>
    </source>
</evidence>
<accession>A0A6B2EKI1</accession>
<evidence type="ECO:0000313" key="17">
    <source>
        <dbReference type="EMBL" id="NBJ63507.1"/>
    </source>
</evidence>
<organism evidence="17">
    <name type="scientific">Phlebotomus kandelakii</name>
    <dbReference type="NCBI Taxonomy" id="1109342"/>
    <lineage>
        <taxon>Eukaryota</taxon>
        <taxon>Metazoa</taxon>
        <taxon>Ecdysozoa</taxon>
        <taxon>Arthropoda</taxon>
        <taxon>Hexapoda</taxon>
        <taxon>Insecta</taxon>
        <taxon>Pterygota</taxon>
        <taxon>Neoptera</taxon>
        <taxon>Endopterygota</taxon>
        <taxon>Diptera</taxon>
        <taxon>Nematocera</taxon>
        <taxon>Psychodoidea</taxon>
        <taxon>Psychodidae</taxon>
        <taxon>Phlebotomus</taxon>
        <taxon>Larroussius</taxon>
    </lineage>
</organism>
<keyword evidence="10" id="KW-0862">Zinc</keyword>
<evidence type="ECO:0000256" key="15">
    <source>
        <dbReference type="SAM" id="MobiDB-lite"/>
    </source>
</evidence>
<keyword evidence="4" id="KW-0158">Chromosome</keyword>
<evidence type="ECO:0000256" key="2">
    <source>
        <dbReference type="ARBA" id="ARBA00004324"/>
    </source>
</evidence>
<feature type="domain" description="U1-type" evidence="16">
    <location>
        <begin position="45"/>
        <end position="79"/>
    </location>
</feature>
<dbReference type="SUPFAM" id="SSF57667">
    <property type="entry name" value="beta-beta-alpha zinc fingers"/>
    <property type="match status" value="1"/>
</dbReference>
<proteinExistence type="predicted"/>
<feature type="compositionally biased region" description="Basic and acidic residues" evidence="15">
    <location>
        <begin position="16"/>
        <end position="35"/>
    </location>
</feature>
<dbReference type="InterPro" id="IPR040050">
    <property type="entry name" value="ZNF830-like"/>
</dbReference>